<gene>
    <name evidence="2" type="ORF">SAMN05421684_2522</name>
</gene>
<dbReference type="OrthoDB" id="3682126at2"/>
<dbReference type="STRING" id="137265.SAMN05421684_2522"/>
<sequence length="144" mass="15122">MTVLDDMSESSLDLLFAALDYALENAAIAPEGFVPFAFLDRADGSRDLTRFVADGDLTDSVNAGRAALATVPAGTTAVALAWDGYLTVDGNRSEAVFVEAHQVGLAKSALLSQRYARTDDTVEPMGNPALQGETDPLARTATPT</sequence>
<evidence type="ECO:0000256" key="1">
    <source>
        <dbReference type="SAM" id="MobiDB-lite"/>
    </source>
</evidence>
<evidence type="ECO:0000313" key="2">
    <source>
        <dbReference type="EMBL" id="SDY95192.1"/>
    </source>
</evidence>
<evidence type="ECO:0000313" key="3">
    <source>
        <dbReference type="Proteomes" id="UP000199632"/>
    </source>
</evidence>
<proteinExistence type="predicted"/>
<dbReference type="RefSeq" id="WP_090790350.1">
    <property type="nucleotide sequence ID" value="NZ_BOND01000025.1"/>
</dbReference>
<keyword evidence="3" id="KW-1185">Reference proteome</keyword>
<dbReference type="AlphaFoldDB" id="A0A1H3P261"/>
<protein>
    <submittedName>
        <fullName evidence="2">Uncharacterized protein</fullName>
    </submittedName>
</protein>
<feature type="region of interest" description="Disordered" evidence="1">
    <location>
        <begin position="120"/>
        <end position="144"/>
    </location>
</feature>
<reference evidence="3" key="1">
    <citation type="submission" date="2016-10" db="EMBL/GenBank/DDBJ databases">
        <authorList>
            <person name="Varghese N."/>
            <person name="Submissions S."/>
        </authorList>
    </citation>
    <scope>NUCLEOTIDE SEQUENCE [LARGE SCALE GENOMIC DNA]</scope>
    <source>
        <strain evidence="3">DSM 44718</strain>
    </source>
</reference>
<dbReference type="EMBL" id="FNQB01000001">
    <property type="protein sequence ID" value="SDY95192.1"/>
    <property type="molecule type" value="Genomic_DNA"/>
</dbReference>
<name>A0A1H3P261_9ACTN</name>
<dbReference type="Proteomes" id="UP000199632">
    <property type="component" value="Unassembled WGS sequence"/>
</dbReference>
<organism evidence="2 3">
    <name type="scientific">Asanoa ishikariensis</name>
    <dbReference type="NCBI Taxonomy" id="137265"/>
    <lineage>
        <taxon>Bacteria</taxon>
        <taxon>Bacillati</taxon>
        <taxon>Actinomycetota</taxon>
        <taxon>Actinomycetes</taxon>
        <taxon>Micromonosporales</taxon>
        <taxon>Micromonosporaceae</taxon>
        <taxon>Asanoa</taxon>
    </lineage>
</organism>
<accession>A0A1H3P261</accession>